<dbReference type="Proteomes" id="UP001303285">
    <property type="component" value="Unassembled WGS sequence"/>
</dbReference>
<feature type="non-terminal residue" evidence="2">
    <location>
        <position position="733"/>
    </location>
</feature>
<dbReference type="RefSeq" id="WP_323245866.1">
    <property type="nucleotide sequence ID" value="NZ_JAYGHK010000040.1"/>
</dbReference>
<dbReference type="Gene3D" id="2.60.120.380">
    <property type="match status" value="1"/>
</dbReference>
<dbReference type="InterPro" id="IPR038081">
    <property type="entry name" value="CalX-like_sf"/>
</dbReference>
<dbReference type="SUPFAM" id="SSF141072">
    <property type="entry name" value="CalX-like"/>
    <property type="match status" value="1"/>
</dbReference>
<dbReference type="Gene3D" id="2.60.40.2030">
    <property type="match status" value="1"/>
</dbReference>
<dbReference type="Gene3D" id="3.40.390.10">
    <property type="entry name" value="Collagenase (Catalytic Domain)"/>
    <property type="match status" value="1"/>
</dbReference>
<keyword evidence="3" id="KW-1185">Reference proteome</keyword>
<dbReference type="SUPFAM" id="SSF55486">
    <property type="entry name" value="Metalloproteases ('zincins'), catalytic domain"/>
    <property type="match status" value="1"/>
</dbReference>
<dbReference type="InterPro" id="IPR025592">
    <property type="entry name" value="DUF4347"/>
</dbReference>
<evidence type="ECO:0000313" key="3">
    <source>
        <dbReference type="Proteomes" id="UP001303285"/>
    </source>
</evidence>
<dbReference type="Pfam" id="PF10462">
    <property type="entry name" value="Peptidase_M66"/>
    <property type="match status" value="1"/>
</dbReference>
<comment type="caution">
    <text evidence="2">The sequence shown here is derived from an EMBL/GenBank/DDBJ whole genome shotgun (WGS) entry which is preliminary data.</text>
</comment>
<dbReference type="Pfam" id="PF14252">
    <property type="entry name" value="DUF4347"/>
    <property type="match status" value="1"/>
</dbReference>
<reference evidence="2 3" key="1">
    <citation type="submission" date="2023-12" db="EMBL/GenBank/DDBJ databases">
        <title>Baltic Sea Cyanobacteria.</title>
        <authorList>
            <person name="Delbaje E."/>
            <person name="Fewer D.P."/>
            <person name="Shishido T.K."/>
        </authorList>
    </citation>
    <scope>NUCLEOTIDE SEQUENCE [LARGE SCALE GENOMIC DNA]</scope>
    <source>
        <strain evidence="2 3">UHCC 0060</strain>
    </source>
</reference>
<gene>
    <name evidence="2" type="ORF">VB695_13625</name>
</gene>
<evidence type="ECO:0000259" key="1">
    <source>
        <dbReference type="Pfam" id="PF14252"/>
    </source>
</evidence>
<name>A0ABU5US30_NODSP</name>
<dbReference type="InterPro" id="IPR024079">
    <property type="entry name" value="MetalloPept_cat_dom_sf"/>
</dbReference>
<evidence type="ECO:0000313" key="2">
    <source>
        <dbReference type="EMBL" id="MEA5609092.1"/>
    </source>
</evidence>
<feature type="domain" description="DUF4347" evidence="1">
    <location>
        <begin position="15"/>
        <end position="98"/>
    </location>
</feature>
<accession>A0ABU5US30</accession>
<organism evidence="2 3">
    <name type="scientific">Nodularia spumigena UHCC 0060</name>
    <dbReference type="NCBI Taxonomy" id="3110300"/>
    <lineage>
        <taxon>Bacteria</taxon>
        <taxon>Bacillati</taxon>
        <taxon>Cyanobacteriota</taxon>
        <taxon>Cyanophyceae</taxon>
        <taxon>Nostocales</taxon>
        <taxon>Nodulariaceae</taxon>
        <taxon>Nodularia</taxon>
    </lineage>
</organism>
<proteinExistence type="predicted"/>
<sequence>MSNNYFFSKTDTDTVVFIDSSVPNYKRLQEGVLEGVKTFILSPNRDGIEEITEVLQQNSQITRLHIVSHGSPEYLYLGNTQLSLENLHNYQSLTRTWNVESILLHNSNSSLNARDSTSDRIAYVGLIGNPTNTNKINLSDSFVTTATPEARSAAFPEVNQTDTSSSKFAPGNNVTEQEITSVQPNINEGVDPVIPTAHPRILGCSCSSCARPLVDRNQINNPPQELTAPVSAALDLSQTFFLNSLAGANHTIYLDFNGHTTSGTFWNESYGTNIVTPAFDLDGNTASFSSTELQRIQYIWQRVAEDFIPFNVNVTTQAPTDINDLIKSGANDTRWGVRAVIGGSGLDWIGQRLSGIAYLNSFNWGTDTPTFMFSKDMGGQEKPIAETISHEVGHTLGLKHDGTINPREEYYYGHGSGETGWAPIMGYSDFQNVTQWTKGEYASATNTEDDLQIITTKNGFGYRTDDTGNTIATAKALNVSGTTLNGSGIIERNTDIDYYSFFTGAGAISLTVNPFTRGPNLDILAELYDSVGTLIVSSNPTESLFASIDTSVAAGTYYLKIDGVGKGDPFTTGYTDYGSLGQYTISGNIAASNITPTITLAISPDSVTEDGTTNLVYTFTRTENTTNALTVNYSVAGTATFNNDYSQIGAASFTDTTGTITFAANSATATLTIDPTADTIVEDDETVALTLNSGTGYTVATATAVTGTITNDDFLNEPPRVILNINGNSNEYA</sequence>
<dbReference type="EMBL" id="JAYGHK010000040">
    <property type="protein sequence ID" value="MEA5609092.1"/>
    <property type="molecule type" value="Genomic_DNA"/>
</dbReference>
<protein>
    <submittedName>
        <fullName evidence="2">DUF4347 domain-containing protein</fullName>
    </submittedName>
</protein>